<dbReference type="PANTHER" id="PTHR12963:SF0">
    <property type="entry name" value="EXPRESSED PROTEIN"/>
    <property type="match status" value="1"/>
</dbReference>
<dbReference type="FunFam" id="2.30.130.30:FF:000002">
    <property type="entry name" value="Activating signal cointegrator 1"/>
    <property type="match status" value="1"/>
</dbReference>
<dbReference type="PANTHER" id="PTHR12963">
    <property type="entry name" value="THYROID RECEPTOR INTERACTING PROTEIN RELATED"/>
    <property type="match status" value="1"/>
</dbReference>
<comment type="caution">
    <text evidence="4">The sequence shown here is derived from an EMBL/GenBank/DDBJ whole genome shotgun (WGS) entry which is preliminary data.</text>
</comment>
<feature type="coiled-coil region" evidence="1">
    <location>
        <begin position="231"/>
        <end position="298"/>
    </location>
</feature>
<dbReference type="Pfam" id="PF04266">
    <property type="entry name" value="ASCH"/>
    <property type="match status" value="1"/>
</dbReference>
<dbReference type="CDD" id="cd06554">
    <property type="entry name" value="ASCH_ASC-1_like"/>
    <property type="match status" value="1"/>
</dbReference>
<proteinExistence type="predicted"/>
<feature type="compositionally biased region" description="Low complexity" evidence="2">
    <location>
        <begin position="171"/>
        <end position="202"/>
    </location>
</feature>
<feature type="region of interest" description="Disordered" evidence="2">
    <location>
        <begin position="171"/>
        <end position="216"/>
    </location>
</feature>
<name>A0A835TA32_CHLIN</name>
<gene>
    <name evidence="4" type="ORF">HXX76_003328</name>
</gene>
<dbReference type="EMBL" id="JAEHOC010000005">
    <property type="protein sequence ID" value="KAG2441712.1"/>
    <property type="molecule type" value="Genomic_DNA"/>
</dbReference>
<evidence type="ECO:0000313" key="4">
    <source>
        <dbReference type="EMBL" id="KAG2441712.1"/>
    </source>
</evidence>
<dbReference type="SUPFAM" id="SSF88697">
    <property type="entry name" value="PUA domain-like"/>
    <property type="match status" value="1"/>
</dbReference>
<evidence type="ECO:0000259" key="3">
    <source>
        <dbReference type="Pfam" id="PF04266"/>
    </source>
</evidence>
<accession>A0A835TA32</accession>
<dbReference type="InterPro" id="IPR015947">
    <property type="entry name" value="PUA-like_sf"/>
</dbReference>
<sequence length="304" mass="32454">MAADTTVLTMHQPWASLLVYGLKRIEGRTWDSTHRGRLWIHAAAKEMDPAELEELQAFYTQVHALDGTTPQFPPAYPTSALLGCVDVVDVLPQAAVEQWPGLPHSCRMEAASPFCFLCENPKRLVVPQPLKGEHKLWQLPKAVLKVALQGLRDPPGLPPFTWRAFGDPRAMLSPAPSSRPAAPGKAKGVAVKSSAAVEPAGGSIEGRTGGSGPHQAAARSTAAAAEVPQTAEALEKRIRAVRKKLRQVSDLQGAQAGGTAEGSQVLLTGEQREKLAKAADWEAELADLEQQLAAVAVTGAERQQ</sequence>
<evidence type="ECO:0000256" key="1">
    <source>
        <dbReference type="SAM" id="Coils"/>
    </source>
</evidence>
<feature type="compositionally biased region" description="Gly residues" evidence="2">
    <location>
        <begin position="203"/>
        <end position="212"/>
    </location>
</feature>
<dbReference type="AlphaFoldDB" id="A0A835TA32"/>
<dbReference type="OrthoDB" id="338816at2759"/>
<organism evidence="4 5">
    <name type="scientific">Chlamydomonas incerta</name>
    <dbReference type="NCBI Taxonomy" id="51695"/>
    <lineage>
        <taxon>Eukaryota</taxon>
        <taxon>Viridiplantae</taxon>
        <taxon>Chlorophyta</taxon>
        <taxon>core chlorophytes</taxon>
        <taxon>Chlorophyceae</taxon>
        <taxon>CS clade</taxon>
        <taxon>Chlamydomonadales</taxon>
        <taxon>Chlamydomonadaceae</taxon>
        <taxon>Chlamydomonas</taxon>
    </lineage>
</organism>
<dbReference type="InterPro" id="IPR039128">
    <property type="entry name" value="TRIP4-like"/>
</dbReference>
<keyword evidence="1" id="KW-0175">Coiled coil</keyword>
<protein>
    <recommendedName>
        <fullName evidence="3">ASCH domain-containing protein</fullName>
    </recommendedName>
</protein>
<dbReference type="Proteomes" id="UP000650467">
    <property type="component" value="Unassembled WGS sequence"/>
</dbReference>
<keyword evidence="5" id="KW-1185">Reference proteome</keyword>
<evidence type="ECO:0000256" key="2">
    <source>
        <dbReference type="SAM" id="MobiDB-lite"/>
    </source>
</evidence>
<reference evidence="4" key="1">
    <citation type="journal article" date="2020" name="bioRxiv">
        <title>Comparative genomics of Chlamydomonas.</title>
        <authorList>
            <person name="Craig R.J."/>
            <person name="Hasan A.R."/>
            <person name="Ness R.W."/>
            <person name="Keightley P.D."/>
        </authorList>
    </citation>
    <scope>NUCLEOTIDE SEQUENCE</scope>
    <source>
        <strain evidence="4">SAG 7.73</strain>
    </source>
</reference>
<evidence type="ECO:0000313" key="5">
    <source>
        <dbReference type="Proteomes" id="UP000650467"/>
    </source>
</evidence>
<dbReference type="Gene3D" id="2.30.130.30">
    <property type="entry name" value="Hypothetical protein"/>
    <property type="match status" value="1"/>
</dbReference>
<dbReference type="InterPro" id="IPR007374">
    <property type="entry name" value="ASCH_domain"/>
</dbReference>
<feature type="domain" description="ASCH" evidence="3">
    <location>
        <begin position="8"/>
        <end position="99"/>
    </location>
</feature>